<evidence type="ECO:0000313" key="2">
    <source>
        <dbReference type="EMBL" id="QHS84201.1"/>
    </source>
</evidence>
<name>A0A6C0AY88_9ZZZZ</name>
<keyword evidence="1" id="KW-0812">Transmembrane</keyword>
<feature type="transmembrane region" description="Helical" evidence="1">
    <location>
        <begin position="60"/>
        <end position="85"/>
    </location>
</feature>
<dbReference type="AlphaFoldDB" id="A0A6C0AY88"/>
<proteinExistence type="predicted"/>
<sequence>MYLIILYKSNIIMFYMNNYIKTEYVEFAKYHKNMINIIVHILSGILYMSSLNVLSNNRLIYWYMLLLLLTYDEYITILFSLYFIYLSTNNFTSKKITHQTCTILFLTGCFLIPEISHYATNENTVLNMNNITIDKFITNIFYFLPFSMNRFIELSNIK</sequence>
<protein>
    <submittedName>
        <fullName evidence="2">Uncharacterized protein</fullName>
    </submittedName>
</protein>
<reference evidence="2" key="1">
    <citation type="journal article" date="2020" name="Nature">
        <title>Giant virus diversity and host interactions through global metagenomics.</title>
        <authorList>
            <person name="Schulz F."/>
            <person name="Roux S."/>
            <person name="Paez-Espino D."/>
            <person name="Jungbluth S."/>
            <person name="Walsh D.A."/>
            <person name="Denef V.J."/>
            <person name="McMahon K.D."/>
            <person name="Konstantinidis K.T."/>
            <person name="Eloe-Fadrosh E.A."/>
            <person name="Kyrpides N.C."/>
            <person name="Woyke T."/>
        </authorList>
    </citation>
    <scope>NUCLEOTIDE SEQUENCE</scope>
    <source>
        <strain evidence="2">GVMAG-S-ERX555965-48</strain>
    </source>
</reference>
<dbReference type="EMBL" id="MN738774">
    <property type="protein sequence ID" value="QHS84201.1"/>
    <property type="molecule type" value="Genomic_DNA"/>
</dbReference>
<feature type="transmembrane region" description="Helical" evidence="1">
    <location>
        <begin position="34"/>
        <end position="54"/>
    </location>
</feature>
<keyword evidence="1" id="KW-1133">Transmembrane helix</keyword>
<evidence type="ECO:0000256" key="1">
    <source>
        <dbReference type="SAM" id="Phobius"/>
    </source>
</evidence>
<keyword evidence="1" id="KW-0472">Membrane</keyword>
<accession>A0A6C0AY88</accession>
<organism evidence="2">
    <name type="scientific">viral metagenome</name>
    <dbReference type="NCBI Taxonomy" id="1070528"/>
    <lineage>
        <taxon>unclassified sequences</taxon>
        <taxon>metagenomes</taxon>
        <taxon>organismal metagenomes</taxon>
    </lineage>
</organism>